<dbReference type="EMBL" id="JADBJN010000003">
    <property type="protein sequence ID" value="KAG5669799.1"/>
    <property type="molecule type" value="Genomic_DNA"/>
</dbReference>
<gene>
    <name evidence="3" type="ORF">PVAND_000092</name>
</gene>
<feature type="disulfide bond" evidence="1">
    <location>
        <begin position="159"/>
        <end position="174"/>
    </location>
</feature>
<dbReference type="PROSITE" id="PS51367">
    <property type="entry name" value="THAUMATIN_2"/>
    <property type="match status" value="1"/>
</dbReference>
<dbReference type="PRINTS" id="PR00347">
    <property type="entry name" value="THAUMATIN"/>
</dbReference>
<dbReference type="OrthoDB" id="430315at2759"/>
<dbReference type="AlphaFoldDB" id="A0A9J6BJP4"/>
<organism evidence="3 4">
    <name type="scientific">Polypedilum vanderplanki</name>
    <name type="common">Sleeping chironomid midge</name>
    <dbReference type="NCBI Taxonomy" id="319348"/>
    <lineage>
        <taxon>Eukaryota</taxon>
        <taxon>Metazoa</taxon>
        <taxon>Ecdysozoa</taxon>
        <taxon>Arthropoda</taxon>
        <taxon>Hexapoda</taxon>
        <taxon>Insecta</taxon>
        <taxon>Pterygota</taxon>
        <taxon>Neoptera</taxon>
        <taxon>Endopterygota</taxon>
        <taxon>Diptera</taxon>
        <taxon>Nematocera</taxon>
        <taxon>Chironomoidea</taxon>
        <taxon>Chironomidae</taxon>
        <taxon>Chironominae</taxon>
        <taxon>Polypedilum</taxon>
        <taxon>Polypedilum</taxon>
    </lineage>
</organism>
<keyword evidence="2" id="KW-0732">Signal</keyword>
<dbReference type="FunFam" id="2.60.110.10:FF:000004">
    <property type="entry name" value="THAUMATIN-LIKE PROTEIN 1"/>
    <property type="match status" value="1"/>
</dbReference>
<dbReference type="PANTHER" id="PTHR31013">
    <property type="entry name" value="THAUMATIN FAMILY PROTEIN-RELATED"/>
    <property type="match status" value="1"/>
</dbReference>
<comment type="caution">
    <text evidence="3">The sequence shown here is derived from an EMBL/GenBank/DDBJ whole genome shotgun (WGS) entry which is preliminary data.</text>
</comment>
<reference evidence="3" key="1">
    <citation type="submission" date="2021-03" db="EMBL/GenBank/DDBJ databases">
        <title>Chromosome level genome of the anhydrobiotic midge Polypedilum vanderplanki.</title>
        <authorList>
            <person name="Yoshida Y."/>
            <person name="Kikawada T."/>
            <person name="Gusev O."/>
        </authorList>
    </citation>
    <scope>NUCLEOTIDE SEQUENCE</scope>
    <source>
        <strain evidence="3">NIAS01</strain>
        <tissue evidence="3">Whole body or cell culture</tissue>
    </source>
</reference>
<evidence type="ECO:0008006" key="5">
    <source>
        <dbReference type="Google" id="ProtNLM"/>
    </source>
</evidence>
<dbReference type="SMART" id="SM00205">
    <property type="entry name" value="THN"/>
    <property type="match status" value="1"/>
</dbReference>
<feature type="disulfide bond" evidence="1">
    <location>
        <begin position="73"/>
        <end position="79"/>
    </location>
</feature>
<feature type="signal peptide" evidence="2">
    <location>
        <begin position="1"/>
        <end position="16"/>
    </location>
</feature>
<name>A0A9J6BJP4_POLVA</name>
<evidence type="ECO:0000313" key="4">
    <source>
        <dbReference type="Proteomes" id="UP001107558"/>
    </source>
</evidence>
<dbReference type="Gene3D" id="2.60.110.10">
    <property type="entry name" value="Thaumatin"/>
    <property type="match status" value="1"/>
</dbReference>
<dbReference type="InterPro" id="IPR037176">
    <property type="entry name" value="Osmotin/thaumatin-like_sf"/>
</dbReference>
<feature type="disulfide bond" evidence="1">
    <location>
        <begin position="25"/>
        <end position="245"/>
    </location>
</feature>
<proteinExistence type="predicted"/>
<dbReference type="PIRSF" id="PIRSF002703">
    <property type="entry name" value="Thaumatin"/>
    <property type="match status" value="1"/>
</dbReference>
<dbReference type="InterPro" id="IPR001938">
    <property type="entry name" value="Thaumatin"/>
</dbReference>
<keyword evidence="1" id="KW-1015">Disulfide bond</keyword>
<feature type="disulfide bond" evidence="1">
    <location>
        <begin position="178"/>
        <end position="187"/>
    </location>
</feature>
<feature type="disulfide bond" evidence="1">
    <location>
        <begin position="188"/>
        <end position="198"/>
    </location>
</feature>
<evidence type="ECO:0000256" key="2">
    <source>
        <dbReference type="SAM" id="SignalP"/>
    </source>
</evidence>
<dbReference type="CDD" id="cd09218">
    <property type="entry name" value="TLP-PA"/>
    <property type="match status" value="1"/>
</dbReference>
<evidence type="ECO:0000313" key="3">
    <source>
        <dbReference type="EMBL" id="KAG5669799.1"/>
    </source>
</evidence>
<dbReference type="SUPFAM" id="SSF49870">
    <property type="entry name" value="Osmotin, thaumatin-like protein"/>
    <property type="match status" value="1"/>
</dbReference>
<feature type="chain" id="PRO_5039931397" description="Thaumatin-like protein" evidence="2">
    <location>
        <begin position="17"/>
        <end position="246"/>
    </location>
</feature>
<feature type="disulfide bond" evidence="1">
    <location>
        <begin position="151"/>
        <end position="215"/>
    </location>
</feature>
<accession>A0A9J6BJP4</accession>
<feature type="disulfide bond" evidence="1">
    <location>
        <begin position="84"/>
        <end position="90"/>
    </location>
</feature>
<dbReference type="PANTHER" id="PTHR31013:SF12">
    <property type="entry name" value="PATHOGENESIS-RELATED PROTEIN 5-LIKE"/>
    <property type="match status" value="1"/>
</dbReference>
<keyword evidence="4" id="KW-1185">Reference proteome</keyword>
<dbReference type="Pfam" id="PF00314">
    <property type="entry name" value="Thaumatin"/>
    <property type="match status" value="1"/>
</dbReference>
<evidence type="ECO:0000256" key="1">
    <source>
        <dbReference type="PIRSR" id="PIRSR002703-1"/>
    </source>
</evidence>
<protein>
    <recommendedName>
        <fullName evidence="5">Thaumatin-like protein</fullName>
    </recommendedName>
</protein>
<feature type="disulfide bond" evidence="1">
    <location>
        <begin position="146"/>
        <end position="232"/>
    </location>
</feature>
<dbReference type="Proteomes" id="UP001107558">
    <property type="component" value="Chromosome 3"/>
</dbReference>
<sequence length="246" mass="27720">MKFFLIFATILSVAFCHQFKLRNNCPFTVWPGLQGNPGKSIPMNGGFQLNSFESRSFNVEKGWQGRIWPRRDCDKYGYCQSGDCGFRIECRGNGGVPPATLAEFTLDGYGNQDYYDVSLVDGYNLPIQIKLIPGTFRKDSNSKYNCNPAGCYSDLNAICPNELAVWQNGWKVACKSACEKFNNDQYCCRGAHNQPSTCKSQYWPVNYPSIFKRACPDAYSYAYDDSTSTFTCRGNPTTGYEVIFCP</sequence>